<dbReference type="Pfam" id="PF05938">
    <property type="entry name" value="Self-incomp_S1"/>
    <property type="match status" value="1"/>
</dbReference>
<accession>A0AAV0ZUH6</accession>
<dbReference type="GO" id="GO:0060320">
    <property type="term" value="P:rejection of self pollen"/>
    <property type="evidence" value="ECO:0007669"/>
    <property type="project" value="UniProtKB-KW"/>
</dbReference>
<evidence type="ECO:0000256" key="2">
    <source>
        <dbReference type="ARBA" id="ARBA00005581"/>
    </source>
</evidence>
<keyword evidence="3" id="KW-0713">Self-incompatibility</keyword>
<comment type="similarity">
    <text evidence="2">Belongs to the plant self-incompatibility (S1) protein family.</text>
</comment>
<evidence type="ECO:0000256" key="5">
    <source>
        <dbReference type="ARBA" id="ARBA00022729"/>
    </source>
</evidence>
<gene>
    <name evidence="7" type="ORF">VFH_III000680</name>
</gene>
<comment type="subcellular location">
    <subcellularLocation>
        <location evidence="1">Secreted</location>
    </subcellularLocation>
</comment>
<name>A0AAV0ZUH6_VICFA</name>
<dbReference type="Proteomes" id="UP001157006">
    <property type="component" value="Chromosome 3"/>
</dbReference>
<organism evidence="7 8">
    <name type="scientific">Vicia faba</name>
    <name type="common">Broad bean</name>
    <name type="synonym">Faba vulgaris</name>
    <dbReference type="NCBI Taxonomy" id="3906"/>
    <lineage>
        <taxon>Eukaryota</taxon>
        <taxon>Viridiplantae</taxon>
        <taxon>Streptophyta</taxon>
        <taxon>Embryophyta</taxon>
        <taxon>Tracheophyta</taxon>
        <taxon>Spermatophyta</taxon>
        <taxon>Magnoliopsida</taxon>
        <taxon>eudicotyledons</taxon>
        <taxon>Gunneridae</taxon>
        <taxon>Pentapetalae</taxon>
        <taxon>rosids</taxon>
        <taxon>fabids</taxon>
        <taxon>Fabales</taxon>
        <taxon>Fabaceae</taxon>
        <taxon>Papilionoideae</taxon>
        <taxon>50 kb inversion clade</taxon>
        <taxon>NPAAA clade</taxon>
        <taxon>Hologalegina</taxon>
        <taxon>IRL clade</taxon>
        <taxon>Fabeae</taxon>
        <taxon>Vicia</taxon>
    </lineage>
</organism>
<dbReference type="EMBL" id="OX451738">
    <property type="protein sequence ID" value="CAI8601561.1"/>
    <property type="molecule type" value="Genomic_DNA"/>
</dbReference>
<keyword evidence="5 6" id="KW-0732">Signal</keyword>
<proteinExistence type="inferred from homology"/>
<evidence type="ECO:0000256" key="6">
    <source>
        <dbReference type="SAM" id="SignalP"/>
    </source>
</evidence>
<dbReference type="PANTHER" id="PTHR35630:SF2">
    <property type="entry name" value="LEGUMINOSIN GROUP486 SECRETED PEPTIDE"/>
    <property type="match status" value="1"/>
</dbReference>
<evidence type="ECO:0000256" key="3">
    <source>
        <dbReference type="ARBA" id="ARBA00022471"/>
    </source>
</evidence>
<sequence length="160" mass="18452">MSNQVIVSILIFVVYLNISRASHDLVSVSESRRNPSIFETHLNESKINILSLSVVNNMPSGSGEVTMICSFDNGKSHNLESGKPFTFLSNFDTKKCELNWESHHLLFFLYDRDQEGGLAHQKVYWSVKKDGLYHSWDNRSFDKKGNWDTENFDKKGNWDN</sequence>
<dbReference type="GO" id="GO:0005576">
    <property type="term" value="C:extracellular region"/>
    <property type="evidence" value="ECO:0007669"/>
    <property type="project" value="UniProtKB-SubCell"/>
</dbReference>
<evidence type="ECO:0000313" key="7">
    <source>
        <dbReference type="EMBL" id="CAI8601561.1"/>
    </source>
</evidence>
<dbReference type="InterPro" id="IPR010264">
    <property type="entry name" value="Self-incomp_S1"/>
</dbReference>
<evidence type="ECO:0000256" key="1">
    <source>
        <dbReference type="ARBA" id="ARBA00004613"/>
    </source>
</evidence>
<evidence type="ECO:0000313" key="8">
    <source>
        <dbReference type="Proteomes" id="UP001157006"/>
    </source>
</evidence>
<dbReference type="PANTHER" id="PTHR35630">
    <property type="entry name" value="LEGUMINOSIN GROUP486 SECRETED PEPTIDE"/>
    <property type="match status" value="1"/>
</dbReference>
<evidence type="ECO:0008006" key="9">
    <source>
        <dbReference type="Google" id="ProtNLM"/>
    </source>
</evidence>
<protein>
    <recommendedName>
        <fullName evidence="9">S-protein homolog</fullName>
    </recommendedName>
</protein>
<keyword evidence="8" id="KW-1185">Reference proteome</keyword>
<keyword evidence="4" id="KW-0964">Secreted</keyword>
<feature type="chain" id="PRO_5043807606" description="S-protein homolog" evidence="6">
    <location>
        <begin position="22"/>
        <end position="160"/>
    </location>
</feature>
<reference evidence="7 8" key="1">
    <citation type="submission" date="2023-01" db="EMBL/GenBank/DDBJ databases">
        <authorList>
            <person name="Kreplak J."/>
        </authorList>
    </citation>
    <scope>NUCLEOTIDE SEQUENCE [LARGE SCALE GENOMIC DNA]</scope>
</reference>
<evidence type="ECO:0000256" key="4">
    <source>
        <dbReference type="ARBA" id="ARBA00022525"/>
    </source>
</evidence>
<feature type="signal peptide" evidence="6">
    <location>
        <begin position="1"/>
        <end position="21"/>
    </location>
</feature>
<dbReference type="AlphaFoldDB" id="A0AAV0ZUH6"/>